<name>A0AA39XCC5_9PEZI</name>
<comment type="caution">
    <text evidence="1">The sequence shown here is derived from an EMBL/GenBank/DDBJ whole genome shotgun (WGS) entry which is preliminary data.</text>
</comment>
<accession>A0AA39XCC5</accession>
<organism evidence="1 2">
    <name type="scientific">Immersiella caudata</name>
    <dbReference type="NCBI Taxonomy" id="314043"/>
    <lineage>
        <taxon>Eukaryota</taxon>
        <taxon>Fungi</taxon>
        <taxon>Dikarya</taxon>
        <taxon>Ascomycota</taxon>
        <taxon>Pezizomycotina</taxon>
        <taxon>Sordariomycetes</taxon>
        <taxon>Sordariomycetidae</taxon>
        <taxon>Sordariales</taxon>
        <taxon>Lasiosphaeriaceae</taxon>
        <taxon>Immersiella</taxon>
    </lineage>
</organism>
<dbReference type="Proteomes" id="UP001175000">
    <property type="component" value="Unassembled WGS sequence"/>
</dbReference>
<protein>
    <submittedName>
        <fullName evidence="1">Uncharacterized protein</fullName>
    </submittedName>
</protein>
<dbReference type="AlphaFoldDB" id="A0AA39XCC5"/>
<dbReference type="EMBL" id="JAULSU010000001">
    <property type="protein sequence ID" value="KAK0631318.1"/>
    <property type="molecule type" value="Genomic_DNA"/>
</dbReference>
<evidence type="ECO:0000313" key="2">
    <source>
        <dbReference type="Proteomes" id="UP001175000"/>
    </source>
</evidence>
<gene>
    <name evidence="1" type="ORF">B0T14DRAFT_489900</name>
</gene>
<sequence length="132" mass="14884">MPPRPKADSPHITLRLKHGIHTIFLFAEPSWTFSKLSAELLEILRERYPEGLSTLETTNPIPEDARVVYAVSKNLEDLTLGWKEVKAKDGDTLAERKLADLTPVAFALLDAEDPDARAQFQVDIPMPYDDEL</sequence>
<proteinExistence type="predicted"/>
<reference evidence="1" key="1">
    <citation type="submission" date="2023-06" db="EMBL/GenBank/DDBJ databases">
        <title>Genome-scale phylogeny and comparative genomics of the fungal order Sordariales.</title>
        <authorList>
            <consortium name="Lawrence Berkeley National Laboratory"/>
            <person name="Hensen N."/>
            <person name="Bonometti L."/>
            <person name="Westerberg I."/>
            <person name="Brannstrom I.O."/>
            <person name="Guillou S."/>
            <person name="Cros-Aarteil S."/>
            <person name="Calhoun S."/>
            <person name="Haridas S."/>
            <person name="Kuo A."/>
            <person name="Mondo S."/>
            <person name="Pangilinan J."/>
            <person name="Riley R."/>
            <person name="Labutti K."/>
            <person name="Andreopoulos B."/>
            <person name="Lipzen A."/>
            <person name="Chen C."/>
            <person name="Yanf M."/>
            <person name="Daum C."/>
            <person name="Ng V."/>
            <person name="Clum A."/>
            <person name="Steindorff A."/>
            <person name="Ohm R."/>
            <person name="Martin F."/>
            <person name="Silar P."/>
            <person name="Natvig D."/>
            <person name="Lalanne C."/>
            <person name="Gautier V."/>
            <person name="Ament-Velasquez S.L."/>
            <person name="Kruys A."/>
            <person name="Hutchinson M.I."/>
            <person name="Powell A.J."/>
            <person name="Barry K."/>
            <person name="Miller A.N."/>
            <person name="Grigoriev I.V."/>
            <person name="Debuchy R."/>
            <person name="Gladieux P."/>
            <person name="Thoren M.H."/>
            <person name="Johannesson H."/>
        </authorList>
    </citation>
    <scope>NUCLEOTIDE SEQUENCE</scope>
    <source>
        <strain evidence="1">CBS 606.72</strain>
    </source>
</reference>
<evidence type="ECO:0000313" key="1">
    <source>
        <dbReference type="EMBL" id="KAK0631318.1"/>
    </source>
</evidence>
<keyword evidence="2" id="KW-1185">Reference proteome</keyword>